<dbReference type="Proteomes" id="UP000807504">
    <property type="component" value="Unassembled WGS sequence"/>
</dbReference>
<gene>
    <name evidence="1" type="ORF">HNY73_014819</name>
</gene>
<dbReference type="AlphaFoldDB" id="A0A8T0ERS6"/>
<evidence type="ECO:0000313" key="1">
    <source>
        <dbReference type="EMBL" id="KAF8778051.1"/>
    </source>
</evidence>
<reference evidence="1" key="2">
    <citation type="submission" date="2020-06" db="EMBL/GenBank/DDBJ databases">
        <authorList>
            <person name="Sheffer M."/>
        </authorList>
    </citation>
    <scope>NUCLEOTIDE SEQUENCE</scope>
</reference>
<comment type="caution">
    <text evidence="1">The sequence shown here is derived from an EMBL/GenBank/DDBJ whole genome shotgun (WGS) entry which is preliminary data.</text>
</comment>
<sequence>MHGDPPPIRTNILPDLGGDFGKSKADTMSSILIAALSRQTINNFIFMHIHMRRNPLKGNINIGNQAMQKPDDVPSSAVPMPSPFRKMLNGSSAVTQNPNVSAKHSLIKKGVFLIPRELSSIPGGIKNIKEKIPTQLTQID</sequence>
<protein>
    <submittedName>
        <fullName evidence="1">Uncharacterized protein</fullName>
    </submittedName>
</protein>
<proteinExistence type="predicted"/>
<reference evidence="1" key="1">
    <citation type="journal article" date="2020" name="bioRxiv">
        <title>Chromosome-level reference genome of the European wasp spider Argiope bruennichi: a resource for studies on range expansion and evolutionary adaptation.</title>
        <authorList>
            <person name="Sheffer M.M."/>
            <person name="Hoppe A."/>
            <person name="Krehenwinkel H."/>
            <person name="Uhl G."/>
            <person name="Kuss A.W."/>
            <person name="Jensen L."/>
            <person name="Jensen C."/>
            <person name="Gillespie R.G."/>
            <person name="Hoff K.J."/>
            <person name="Prost S."/>
        </authorList>
    </citation>
    <scope>NUCLEOTIDE SEQUENCE</scope>
</reference>
<name>A0A8T0ERS6_ARGBR</name>
<accession>A0A8T0ERS6</accession>
<dbReference type="EMBL" id="JABXBU010002072">
    <property type="protein sequence ID" value="KAF8778051.1"/>
    <property type="molecule type" value="Genomic_DNA"/>
</dbReference>
<evidence type="ECO:0000313" key="2">
    <source>
        <dbReference type="Proteomes" id="UP000807504"/>
    </source>
</evidence>
<organism evidence="1 2">
    <name type="scientific">Argiope bruennichi</name>
    <name type="common">Wasp spider</name>
    <name type="synonym">Aranea bruennichi</name>
    <dbReference type="NCBI Taxonomy" id="94029"/>
    <lineage>
        <taxon>Eukaryota</taxon>
        <taxon>Metazoa</taxon>
        <taxon>Ecdysozoa</taxon>
        <taxon>Arthropoda</taxon>
        <taxon>Chelicerata</taxon>
        <taxon>Arachnida</taxon>
        <taxon>Araneae</taxon>
        <taxon>Araneomorphae</taxon>
        <taxon>Entelegynae</taxon>
        <taxon>Araneoidea</taxon>
        <taxon>Araneidae</taxon>
        <taxon>Argiope</taxon>
    </lineage>
</organism>
<keyword evidence="2" id="KW-1185">Reference proteome</keyword>